<keyword evidence="1" id="KW-0560">Oxidoreductase</keyword>
<protein>
    <recommendedName>
        <fullName evidence="4">Rieske-like [2Fe-2S] domain-containing protein</fullName>
    </recommendedName>
</protein>
<dbReference type="PANTHER" id="PTHR40562">
    <property type="match status" value="1"/>
</dbReference>
<dbReference type="PROSITE" id="PS51300">
    <property type="entry name" value="NIRD"/>
    <property type="match status" value="1"/>
</dbReference>
<dbReference type="InterPro" id="IPR036922">
    <property type="entry name" value="Rieske_2Fe-2S_sf"/>
</dbReference>
<evidence type="ECO:0000313" key="6">
    <source>
        <dbReference type="Proteomes" id="UP000019753"/>
    </source>
</evidence>
<dbReference type="Pfam" id="PF13806">
    <property type="entry name" value="Rieske_2"/>
    <property type="match status" value="1"/>
</dbReference>
<feature type="region of interest" description="Disordered" evidence="3">
    <location>
        <begin position="164"/>
        <end position="193"/>
    </location>
</feature>
<comment type="caution">
    <text evidence="5">The sequence shown here is derived from an EMBL/GenBank/DDBJ whole genome shotgun (WGS) entry which is preliminary data.</text>
</comment>
<dbReference type="AlphaFoldDB" id="A0A021VSY3"/>
<accession>A0A021VSY3</accession>
<dbReference type="InterPro" id="IPR017881">
    <property type="entry name" value="NirD"/>
</dbReference>
<dbReference type="GO" id="GO:0008942">
    <property type="term" value="F:nitrite reductase [NAD(P)H] activity"/>
    <property type="evidence" value="ECO:0007669"/>
    <property type="project" value="InterPro"/>
</dbReference>
<organism evidence="5 6">
    <name type="scientific">Actinotalea ferrariae CF5-4</name>
    <dbReference type="NCBI Taxonomy" id="948458"/>
    <lineage>
        <taxon>Bacteria</taxon>
        <taxon>Bacillati</taxon>
        <taxon>Actinomycetota</taxon>
        <taxon>Actinomycetes</taxon>
        <taxon>Micrococcales</taxon>
        <taxon>Cellulomonadaceae</taxon>
        <taxon>Actinotalea</taxon>
    </lineage>
</organism>
<dbReference type="Proteomes" id="UP000019753">
    <property type="component" value="Unassembled WGS sequence"/>
</dbReference>
<evidence type="ECO:0000313" key="5">
    <source>
        <dbReference type="EMBL" id="EYR62177.1"/>
    </source>
</evidence>
<dbReference type="PANTHER" id="PTHR40562:SF1">
    <property type="entry name" value="NITRITE REDUCTASE (NADH) SMALL SUBUNIT"/>
    <property type="match status" value="1"/>
</dbReference>
<evidence type="ECO:0000256" key="2">
    <source>
        <dbReference type="ARBA" id="ARBA00023063"/>
    </source>
</evidence>
<keyword evidence="2" id="KW-0534">Nitrate assimilation</keyword>
<dbReference type="GO" id="GO:0042128">
    <property type="term" value="P:nitrate assimilation"/>
    <property type="evidence" value="ECO:0007669"/>
    <property type="project" value="UniProtKB-KW"/>
</dbReference>
<evidence type="ECO:0000256" key="3">
    <source>
        <dbReference type="SAM" id="MobiDB-lite"/>
    </source>
</evidence>
<dbReference type="GO" id="GO:0051537">
    <property type="term" value="F:2 iron, 2 sulfur cluster binding"/>
    <property type="evidence" value="ECO:0007669"/>
    <property type="project" value="InterPro"/>
</dbReference>
<evidence type="ECO:0000256" key="1">
    <source>
        <dbReference type="ARBA" id="ARBA00023002"/>
    </source>
</evidence>
<dbReference type="CDD" id="cd03529">
    <property type="entry name" value="Rieske_NirD"/>
    <property type="match status" value="1"/>
</dbReference>
<feature type="domain" description="Rieske-like [2Fe-2S]" evidence="4">
    <location>
        <begin position="88"/>
        <end position="163"/>
    </location>
</feature>
<dbReference type="Gene3D" id="2.102.10.10">
    <property type="entry name" value="Rieske [2Fe-2S] iron-sulphur domain"/>
    <property type="match status" value="1"/>
</dbReference>
<gene>
    <name evidence="5" type="ORF">N866_11050</name>
</gene>
<dbReference type="EMBL" id="AXCW01000307">
    <property type="protein sequence ID" value="EYR62177.1"/>
    <property type="molecule type" value="Genomic_DNA"/>
</dbReference>
<evidence type="ECO:0000259" key="4">
    <source>
        <dbReference type="Pfam" id="PF13806"/>
    </source>
</evidence>
<dbReference type="InterPro" id="IPR012748">
    <property type="entry name" value="Rieske-like_NirD"/>
</dbReference>
<name>A0A021VSY3_9CELL</name>
<dbReference type="SUPFAM" id="SSF50022">
    <property type="entry name" value="ISP domain"/>
    <property type="match status" value="2"/>
</dbReference>
<keyword evidence="6" id="KW-1185">Reference proteome</keyword>
<reference evidence="5 6" key="1">
    <citation type="submission" date="2014-01" db="EMBL/GenBank/DDBJ databases">
        <title>Actinotalea ferrariae CF5-4.</title>
        <authorList>
            <person name="Chen F."/>
            <person name="Li Y."/>
            <person name="Wang G."/>
        </authorList>
    </citation>
    <scope>NUCLEOTIDE SEQUENCE [LARGE SCALE GENOMIC DNA]</scope>
    <source>
        <strain evidence="5 6">CF5-4</strain>
    </source>
</reference>
<sequence length="193" mass="19802">MSVDSLTTRPVVLPEVDGPVPTPWVAVCRLDDLVPERGAAALVAGAQVALFRLPGAGAIPTGTATGAMPTGTATGAMPTGTATGAMPTDTDEVLAVQQLDPFMEAHVMSRGIVGSRGDTPTVASPLLKQVFDLRTGRCLEPVGRAPRHLRTWRVRLENGVVLVAAPPDPPLSDDPGDRADPADQASRAAGSAS</sequence>
<proteinExistence type="predicted"/>